<evidence type="ECO:0000259" key="2">
    <source>
        <dbReference type="Pfam" id="PF00534"/>
    </source>
</evidence>
<dbReference type="Gene3D" id="3.40.50.2000">
    <property type="entry name" value="Glycogen Phosphorylase B"/>
    <property type="match status" value="2"/>
</dbReference>
<dbReference type="Pfam" id="PF00534">
    <property type="entry name" value="Glycos_transf_1"/>
    <property type="match status" value="1"/>
</dbReference>
<dbReference type="SUPFAM" id="SSF53756">
    <property type="entry name" value="UDP-Glycosyltransferase/glycogen phosphorylase"/>
    <property type="match status" value="1"/>
</dbReference>
<sequence length="367" mass="43037">MKIGVDARLYGLKHRGLGRYLKEILDRLARLDQQNDYLVFLTKDNWQEFQTDNPRVKKVLLDIRWYSLAEQFIVPLKLKKYKLDLMYWPHFNLPYFYKGRSVLTVHDLIINHFPHSRATTLPKWLYSLKLLGYKSVIKRAINRAEKIIVPSEFVKKDILENYKIEGEKIFVIYEGCSLKNINQATKGTLSDFNISKPYLLYVGAAYPHKNLEFLIKNFEKFNSQENFKYQLALVGGDDFFYQRLRKSFDNPDIIFTGQVSDNQLSVLYSSARLFVFPSLFEGFGLPPLEAQAHSLPVLSADSSALPEVLWDSVLYFNPRDQKEFLLKLKEILEDQALRERLQAKGLENIKRFDWLKTAEEIHNHLLA</sequence>
<dbReference type="InterPro" id="IPR001296">
    <property type="entry name" value="Glyco_trans_1"/>
</dbReference>
<dbReference type="InterPro" id="IPR028098">
    <property type="entry name" value="Glyco_trans_4-like_N"/>
</dbReference>
<protein>
    <recommendedName>
        <fullName evidence="6">Glycosyltransferase family 1 protein</fullName>
    </recommendedName>
</protein>
<dbReference type="AlphaFoldDB" id="A0A2M6WCM9"/>
<feature type="domain" description="Glycosyltransferase subfamily 4-like N-terminal" evidence="3">
    <location>
        <begin position="16"/>
        <end position="177"/>
    </location>
</feature>
<dbReference type="CDD" id="cd03809">
    <property type="entry name" value="GT4_MtfB-like"/>
    <property type="match status" value="1"/>
</dbReference>
<evidence type="ECO:0000256" key="1">
    <source>
        <dbReference type="ARBA" id="ARBA00022679"/>
    </source>
</evidence>
<evidence type="ECO:0000259" key="3">
    <source>
        <dbReference type="Pfam" id="PF13439"/>
    </source>
</evidence>
<dbReference type="PANTHER" id="PTHR46401">
    <property type="entry name" value="GLYCOSYLTRANSFERASE WBBK-RELATED"/>
    <property type="match status" value="1"/>
</dbReference>
<dbReference type="PANTHER" id="PTHR46401:SF2">
    <property type="entry name" value="GLYCOSYLTRANSFERASE WBBK-RELATED"/>
    <property type="match status" value="1"/>
</dbReference>
<reference evidence="5" key="1">
    <citation type="submission" date="2017-09" db="EMBL/GenBank/DDBJ databases">
        <title>Depth-based differentiation of microbial function through sediment-hosted aquifers and enrichment of novel symbionts in the deep terrestrial subsurface.</title>
        <authorList>
            <person name="Probst A.J."/>
            <person name="Ladd B."/>
            <person name="Jarett J.K."/>
            <person name="Geller-Mcgrath D.E."/>
            <person name="Sieber C.M.K."/>
            <person name="Emerson J.B."/>
            <person name="Anantharaman K."/>
            <person name="Thomas B.C."/>
            <person name="Malmstrom R."/>
            <person name="Stieglmeier M."/>
            <person name="Klingl A."/>
            <person name="Woyke T."/>
            <person name="Ryan C.M."/>
            <person name="Banfield J.F."/>
        </authorList>
    </citation>
    <scope>NUCLEOTIDE SEQUENCE [LARGE SCALE GENOMIC DNA]</scope>
</reference>
<feature type="domain" description="Glycosyl transferase family 1" evidence="2">
    <location>
        <begin position="195"/>
        <end position="345"/>
    </location>
</feature>
<evidence type="ECO:0000313" key="4">
    <source>
        <dbReference type="EMBL" id="PIT90494.1"/>
    </source>
</evidence>
<dbReference type="Pfam" id="PF13439">
    <property type="entry name" value="Glyco_transf_4"/>
    <property type="match status" value="1"/>
</dbReference>
<comment type="caution">
    <text evidence="4">The sequence shown here is derived from an EMBL/GenBank/DDBJ whole genome shotgun (WGS) entry which is preliminary data.</text>
</comment>
<organism evidence="4 5">
    <name type="scientific">Candidatus Komeilibacteria bacterium CG10_big_fil_rev_8_21_14_0_10_41_13</name>
    <dbReference type="NCBI Taxonomy" id="1974476"/>
    <lineage>
        <taxon>Bacteria</taxon>
        <taxon>Candidatus Komeiliibacteriota</taxon>
    </lineage>
</organism>
<dbReference type="EMBL" id="PFBO01000056">
    <property type="protein sequence ID" value="PIT90494.1"/>
    <property type="molecule type" value="Genomic_DNA"/>
</dbReference>
<evidence type="ECO:0000313" key="5">
    <source>
        <dbReference type="Proteomes" id="UP000230543"/>
    </source>
</evidence>
<accession>A0A2M6WCM9</accession>
<proteinExistence type="predicted"/>
<dbReference type="Proteomes" id="UP000230543">
    <property type="component" value="Unassembled WGS sequence"/>
</dbReference>
<name>A0A2M6WCM9_9BACT</name>
<dbReference type="GO" id="GO:0016757">
    <property type="term" value="F:glycosyltransferase activity"/>
    <property type="evidence" value="ECO:0007669"/>
    <property type="project" value="InterPro"/>
</dbReference>
<keyword evidence="1" id="KW-0808">Transferase</keyword>
<gene>
    <name evidence="4" type="ORF">COU22_01870</name>
</gene>
<evidence type="ECO:0008006" key="6">
    <source>
        <dbReference type="Google" id="ProtNLM"/>
    </source>
</evidence>
<dbReference type="GO" id="GO:0009103">
    <property type="term" value="P:lipopolysaccharide biosynthetic process"/>
    <property type="evidence" value="ECO:0007669"/>
    <property type="project" value="TreeGrafter"/>
</dbReference>